<dbReference type="PANTHER" id="PTHR43104">
    <property type="entry name" value="L-2-HYDROXYGLUTARATE DEHYDROGENASE, MITOCHONDRIAL"/>
    <property type="match status" value="1"/>
</dbReference>
<dbReference type="Proteomes" id="UP000689129">
    <property type="component" value="Unassembled WGS sequence"/>
</dbReference>
<protein>
    <recommendedName>
        <fullName evidence="7">L-2-hydroxyglutarate dehydrogenase, mitochondrial</fullName>
        <ecNumber evidence="6">1.1.99.2</ecNumber>
    </recommendedName>
</protein>
<keyword evidence="3" id="KW-0274">FAD</keyword>
<dbReference type="GO" id="GO:0047545">
    <property type="term" value="F:(S)-2-hydroxyglutarate dehydrogenase activity"/>
    <property type="evidence" value="ECO:0007669"/>
    <property type="project" value="UniProtKB-EC"/>
</dbReference>
<comment type="catalytic activity">
    <reaction evidence="5">
        <text>(S)-2-hydroxyglutarate + A = 2-oxoglutarate + AH2</text>
        <dbReference type="Rhea" id="RHEA:21252"/>
        <dbReference type="ChEBI" id="CHEBI:13193"/>
        <dbReference type="ChEBI" id="CHEBI:16782"/>
        <dbReference type="ChEBI" id="CHEBI:16810"/>
        <dbReference type="ChEBI" id="CHEBI:17499"/>
        <dbReference type="EC" id="1.1.99.2"/>
    </reaction>
</comment>
<evidence type="ECO:0000313" key="10">
    <source>
        <dbReference type="Proteomes" id="UP000689129"/>
    </source>
</evidence>
<sequence length="425" mass="45316">MSMAASLRPAARRATQCLRLDTRRRRTFASTVRRDADFTHIVRLAPCPLPVIGAGVVGLATARHLTATHPSSTTLLVERHAHPGTETSSRNSEVVHAGLYYGRGTLKTALCTRGRRLLYAFCAAHAVAHRRTGKWLVAQNDAQRAALERIYASVDPDAEDAPPLHWVADADARRLEPAVRARAGVLASPETGIVDAHGLMVALRGLFEDEGGTVAVQSRVEAVEPLQRAGAGGWAVTVVDAATGESSTVTADVVINAAGLGAVDVHNMIVPPERQMAMFYAKGNYFSYSGSSSSSSLKVNRLIYPAPEPGVGGLGTHLTLDLGGRIRFGPDVEWIDDPSDVAPNAARLDEAVKAIREYLPGLDVDALAPDYAGIRPKLLPTGAFHDFVVRKEDGFEGLVSLLGIESPGLTSCLAIAERVEALLYK</sequence>
<dbReference type="PANTHER" id="PTHR43104:SF4">
    <property type="entry name" value="L-2-HYDROXYGLUTARATE DEHYDROGENASE, MITOCHONDRIAL"/>
    <property type="match status" value="1"/>
</dbReference>
<comment type="cofactor">
    <cofactor evidence="1">
        <name>FAD</name>
        <dbReference type="ChEBI" id="CHEBI:57692"/>
    </cofactor>
</comment>
<evidence type="ECO:0000259" key="8">
    <source>
        <dbReference type="Pfam" id="PF01266"/>
    </source>
</evidence>
<evidence type="ECO:0000256" key="1">
    <source>
        <dbReference type="ARBA" id="ARBA00001974"/>
    </source>
</evidence>
<reference evidence="9" key="1">
    <citation type="journal article" date="2021" name="Mol. Plant Pathol.">
        <title>A 20-kb lineage-specific genomic region tames virulence in pathogenic amphidiploid Verticillium longisporum.</title>
        <authorList>
            <person name="Harting R."/>
            <person name="Starke J."/>
            <person name="Kusch H."/>
            <person name="Poggeler S."/>
            <person name="Maurus I."/>
            <person name="Schluter R."/>
            <person name="Landesfeind M."/>
            <person name="Bulla I."/>
            <person name="Nowrousian M."/>
            <person name="de Jonge R."/>
            <person name="Stahlhut G."/>
            <person name="Hoff K.J."/>
            <person name="Asshauer K.P."/>
            <person name="Thurmer A."/>
            <person name="Stanke M."/>
            <person name="Daniel R."/>
            <person name="Morgenstern B."/>
            <person name="Thomma B.P.H.J."/>
            <person name="Kronstad J.W."/>
            <person name="Braus-Stromeyer S.A."/>
            <person name="Braus G.H."/>
        </authorList>
    </citation>
    <scope>NUCLEOTIDE SEQUENCE</scope>
    <source>
        <strain evidence="9">Vl32</strain>
    </source>
</reference>
<comment type="caution">
    <text evidence="9">The sequence shown here is derived from an EMBL/GenBank/DDBJ whole genome shotgun (WGS) entry which is preliminary data.</text>
</comment>
<feature type="domain" description="FAD dependent oxidoreductase" evidence="8">
    <location>
        <begin position="51"/>
        <end position="419"/>
    </location>
</feature>
<name>A0A8I2ZQ61_VERLO</name>
<evidence type="ECO:0000256" key="4">
    <source>
        <dbReference type="ARBA" id="ARBA00023002"/>
    </source>
</evidence>
<dbReference type="AlphaFoldDB" id="A0A8I2ZQ61"/>
<evidence type="ECO:0000313" key="9">
    <source>
        <dbReference type="EMBL" id="KAG7135216.1"/>
    </source>
</evidence>
<accession>A0A8I2ZQ61</accession>
<evidence type="ECO:0000256" key="2">
    <source>
        <dbReference type="ARBA" id="ARBA00022630"/>
    </source>
</evidence>
<gene>
    <name evidence="9" type="ORF">HYQ45_006935</name>
</gene>
<organism evidence="9 10">
    <name type="scientific">Verticillium longisporum</name>
    <name type="common">Verticillium dahliae var. longisporum</name>
    <dbReference type="NCBI Taxonomy" id="100787"/>
    <lineage>
        <taxon>Eukaryota</taxon>
        <taxon>Fungi</taxon>
        <taxon>Dikarya</taxon>
        <taxon>Ascomycota</taxon>
        <taxon>Pezizomycotina</taxon>
        <taxon>Sordariomycetes</taxon>
        <taxon>Hypocreomycetidae</taxon>
        <taxon>Glomerellales</taxon>
        <taxon>Plectosphaerellaceae</taxon>
        <taxon>Verticillium</taxon>
    </lineage>
</organism>
<keyword evidence="4" id="KW-0560">Oxidoreductase</keyword>
<dbReference type="EC" id="1.1.99.2" evidence="6"/>
<keyword evidence="2" id="KW-0285">Flavoprotein</keyword>
<dbReference type="OrthoDB" id="498204at2759"/>
<evidence type="ECO:0000256" key="7">
    <source>
        <dbReference type="ARBA" id="ARBA00041137"/>
    </source>
</evidence>
<dbReference type="InterPro" id="IPR006076">
    <property type="entry name" value="FAD-dep_OxRdtase"/>
</dbReference>
<evidence type="ECO:0000256" key="3">
    <source>
        <dbReference type="ARBA" id="ARBA00022827"/>
    </source>
</evidence>
<evidence type="ECO:0000256" key="6">
    <source>
        <dbReference type="ARBA" id="ARBA00038878"/>
    </source>
</evidence>
<dbReference type="EMBL" id="JAEMWZ010000123">
    <property type="protein sequence ID" value="KAG7135216.1"/>
    <property type="molecule type" value="Genomic_DNA"/>
</dbReference>
<evidence type="ECO:0000256" key="5">
    <source>
        <dbReference type="ARBA" id="ARBA00036066"/>
    </source>
</evidence>
<proteinExistence type="predicted"/>
<dbReference type="Pfam" id="PF01266">
    <property type="entry name" value="DAO"/>
    <property type="match status" value="1"/>
</dbReference>